<dbReference type="SUPFAM" id="SSF55103">
    <property type="entry name" value="FAD-linked oxidases, C-terminal domain"/>
    <property type="match status" value="1"/>
</dbReference>
<dbReference type="InterPro" id="IPR036318">
    <property type="entry name" value="FAD-bd_PCMH-like_sf"/>
</dbReference>
<evidence type="ECO:0000256" key="1">
    <source>
        <dbReference type="ARBA" id="ARBA00001974"/>
    </source>
</evidence>
<dbReference type="PANTHER" id="PTHR42934">
    <property type="entry name" value="GLYCOLATE OXIDASE SUBUNIT GLCD"/>
    <property type="match status" value="1"/>
</dbReference>
<dbReference type="OrthoDB" id="9767256at2"/>
<dbReference type="InterPro" id="IPR016169">
    <property type="entry name" value="FAD-bd_PCMH_sub2"/>
</dbReference>
<dbReference type="GO" id="GO:0016491">
    <property type="term" value="F:oxidoreductase activity"/>
    <property type="evidence" value="ECO:0007669"/>
    <property type="project" value="UniProtKB-KW"/>
</dbReference>
<organism evidence="6 7">
    <name type="scientific">Mucilaginibacter psychrotolerans</name>
    <dbReference type="NCBI Taxonomy" id="1524096"/>
    <lineage>
        <taxon>Bacteria</taxon>
        <taxon>Pseudomonadati</taxon>
        <taxon>Bacteroidota</taxon>
        <taxon>Sphingobacteriia</taxon>
        <taxon>Sphingobacteriales</taxon>
        <taxon>Sphingobacteriaceae</taxon>
        <taxon>Mucilaginibacter</taxon>
    </lineage>
</organism>
<evidence type="ECO:0000313" key="6">
    <source>
        <dbReference type="EMBL" id="TFF36651.1"/>
    </source>
</evidence>
<proteinExistence type="predicted"/>
<dbReference type="Gene3D" id="3.30.70.2190">
    <property type="match status" value="1"/>
</dbReference>
<dbReference type="Gene3D" id="3.30.465.10">
    <property type="match status" value="1"/>
</dbReference>
<dbReference type="InterPro" id="IPR051914">
    <property type="entry name" value="FAD-linked_OxidoTrans_Type4"/>
</dbReference>
<sequence>MAFNKITAELLSAITEIVGADAVLNNDAAIADYSHDETEDLVYYPEVVAKPKDTQQVAALMKFCNENLIPVTPRGAGTGLAGGALAINGGLMISMERFNQILEIDEQNLQATVEPGVITEIFMNAVAEKGLLYPVDPASKGSCFIGGNVANCSGGPRVVKYGTIREYVLNMEAVLPNGEIIWTGANTLKYASGYNLTQLLIGSEGTLAIVTKIVVKLIPRPTLDVLMLASFKTNEDACAAVSAIFRAGVVPSALEFMERKGIEWVIEHDGLAFDLQDGAEAFLLIEADGTNQDVIFADCEKINEVLEAHNCRDVLFADTSAQKEELWRIRRTMAVSVKSNSVYKEEDTVVPRAALPKLINGIKEIGSRYGFSSVCYGHCGDGNLHVNIIKAGMSDEDWNNKLKAGITEIFELTVNLGGTISGEHGIGVVQKEFMPLKYTPMHFALWKGIKAVFDPNGILNPGKIF</sequence>
<dbReference type="InterPro" id="IPR016166">
    <property type="entry name" value="FAD-bd_PCMH"/>
</dbReference>
<dbReference type="InterPro" id="IPR016171">
    <property type="entry name" value="Vanillyl_alc_oxidase_C-sub2"/>
</dbReference>
<dbReference type="Gene3D" id="3.30.70.2740">
    <property type="match status" value="1"/>
</dbReference>
<dbReference type="PROSITE" id="PS51387">
    <property type="entry name" value="FAD_PCMH"/>
    <property type="match status" value="1"/>
</dbReference>
<dbReference type="GO" id="GO:0071949">
    <property type="term" value="F:FAD binding"/>
    <property type="evidence" value="ECO:0007669"/>
    <property type="project" value="InterPro"/>
</dbReference>
<dbReference type="SUPFAM" id="SSF56176">
    <property type="entry name" value="FAD-binding/transporter-associated domain-like"/>
    <property type="match status" value="1"/>
</dbReference>
<dbReference type="AlphaFoldDB" id="A0A4Y8SD95"/>
<comment type="caution">
    <text evidence="6">The sequence shown here is derived from an EMBL/GenBank/DDBJ whole genome shotgun (WGS) entry which is preliminary data.</text>
</comment>
<evidence type="ECO:0000256" key="3">
    <source>
        <dbReference type="ARBA" id="ARBA00022827"/>
    </source>
</evidence>
<evidence type="ECO:0000259" key="5">
    <source>
        <dbReference type="PROSITE" id="PS51387"/>
    </source>
</evidence>
<dbReference type="InterPro" id="IPR004113">
    <property type="entry name" value="FAD-bd_oxidored_4_C"/>
</dbReference>
<dbReference type="Gene3D" id="1.10.45.10">
    <property type="entry name" value="Vanillyl-alcohol Oxidase, Chain A, domain 4"/>
    <property type="match status" value="1"/>
</dbReference>
<gene>
    <name evidence="6" type="ORF">E2R66_14450</name>
</gene>
<dbReference type="Proteomes" id="UP000297540">
    <property type="component" value="Unassembled WGS sequence"/>
</dbReference>
<dbReference type="InterPro" id="IPR016167">
    <property type="entry name" value="FAD-bd_PCMH_sub1"/>
</dbReference>
<keyword evidence="4" id="KW-0560">Oxidoreductase</keyword>
<reference evidence="6 7" key="1">
    <citation type="journal article" date="2017" name="Int. J. Syst. Evol. Microbiol.">
        <title>Mucilaginibacterpsychrotolerans sp. nov., isolated from peatlands.</title>
        <authorList>
            <person name="Deng Y."/>
            <person name="Shen L."/>
            <person name="Xu B."/>
            <person name="Liu Y."/>
            <person name="Gu Z."/>
            <person name="Liu H."/>
            <person name="Zhou Y."/>
        </authorList>
    </citation>
    <scope>NUCLEOTIDE SEQUENCE [LARGE SCALE GENOMIC DNA]</scope>
    <source>
        <strain evidence="6 7">NH7-4</strain>
    </source>
</reference>
<dbReference type="InterPro" id="IPR016164">
    <property type="entry name" value="FAD-linked_Oxase-like_C"/>
</dbReference>
<keyword evidence="3" id="KW-0274">FAD</keyword>
<dbReference type="Gene3D" id="3.30.43.10">
    <property type="entry name" value="Uridine Diphospho-n-acetylenolpyruvylglucosamine Reductase, domain 2"/>
    <property type="match status" value="1"/>
</dbReference>
<evidence type="ECO:0000256" key="4">
    <source>
        <dbReference type="ARBA" id="ARBA00023002"/>
    </source>
</evidence>
<keyword evidence="2" id="KW-0285">Flavoprotein</keyword>
<dbReference type="Pfam" id="PF02913">
    <property type="entry name" value="FAD-oxidase_C"/>
    <property type="match status" value="1"/>
</dbReference>
<dbReference type="RefSeq" id="WP_133232159.1">
    <property type="nucleotide sequence ID" value="NZ_SOZE01000014.1"/>
</dbReference>
<protein>
    <submittedName>
        <fullName evidence="6">FAD-binding protein</fullName>
    </submittedName>
</protein>
<name>A0A4Y8SD95_9SPHI</name>
<dbReference type="EMBL" id="SOZE01000014">
    <property type="protein sequence ID" value="TFF36651.1"/>
    <property type="molecule type" value="Genomic_DNA"/>
</dbReference>
<dbReference type="PANTHER" id="PTHR42934:SF2">
    <property type="entry name" value="GLYCOLATE OXIDASE SUBUNIT GLCD"/>
    <property type="match status" value="1"/>
</dbReference>
<dbReference type="InterPro" id="IPR006094">
    <property type="entry name" value="Oxid_FAD_bind_N"/>
</dbReference>
<comment type="cofactor">
    <cofactor evidence="1">
        <name>FAD</name>
        <dbReference type="ChEBI" id="CHEBI:57692"/>
    </cofactor>
</comment>
<feature type="domain" description="FAD-binding PCMH-type" evidence="5">
    <location>
        <begin position="41"/>
        <end position="220"/>
    </location>
</feature>
<dbReference type="FunFam" id="1.10.45.10:FF:000001">
    <property type="entry name" value="D-lactate dehydrogenase mitochondrial"/>
    <property type="match status" value="1"/>
</dbReference>
<evidence type="ECO:0000313" key="7">
    <source>
        <dbReference type="Proteomes" id="UP000297540"/>
    </source>
</evidence>
<dbReference type="Pfam" id="PF01565">
    <property type="entry name" value="FAD_binding_4"/>
    <property type="match status" value="1"/>
</dbReference>
<accession>A0A4Y8SD95</accession>
<keyword evidence="7" id="KW-1185">Reference proteome</keyword>
<evidence type="ECO:0000256" key="2">
    <source>
        <dbReference type="ARBA" id="ARBA00022630"/>
    </source>
</evidence>